<evidence type="ECO:0000313" key="1">
    <source>
        <dbReference type="EMBL" id="CAG9805768.1"/>
    </source>
</evidence>
<reference evidence="1" key="1">
    <citation type="submission" date="2022-01" db="EMBL/GenBank/DDBJ databases">
        <authorList>
            <person name="King R."/>
        </authorList>
    </citation>
    <scope>NUCLEOTIDE SEQUENCE</scope>
</reference>
<sequence length="145" mass="16372">MAENTEQNPMEIIAGYVKQLQENPDDNEATIIITKIIETLNPIVDDDPIYKKLRDEAIAVLPDDFLMASCDYVTSSPEADTKPKSGPKRIIVKSFIELFQVFKFSCHVSYDDYDYDSTPYTKADDKVKLKQQVGKDEGGPSSKEK</sequence>
<protein>
    <submittedName>
        <fullName evidence="1">Uncharacterized protein</fullName>
    </submittedName>
</protein>
<proteinExistence type="predicted"/>
<evidence type="ECO:0000313" key="2">
    <source>
        <dbReference type="Proteomes" id="UP001153620"/>
    </source>
</evidence>
<dbReference type="AlphaFoldDB" id="A0A9N9RY51"/>
<keyword evidence="2" id="KW-1185">Reference proteome</keyword>
<accession>A0A9N9RY51</accession>
<dbReference type="EMBL" id="OU895878">
    <property type="protein sequence ID" value="CAG9805768.1"/>
    <property type="molecule type" value="Genomic_DNA"/>
</dbReference>
<organism evidence="1 2">
    <name type="scientific">Chironomus riparius</name>
    <dbReference type="NCBI Taxonomy" id="315576"/>
    <lineage>
        <taxon>Eukaryota</taxon>
        <taxon>Metazoa</taxon>
        <taxon>Ecdysozoa</taxon>
        <taxon>Arthropoda</taxon>
        <taxon>Hexapoda</taxon>
        <taxon>Insecta</taxon>
        <taxon>Pterygota</taxon>
        <taxon>Neoptera</taxon>
        <taxon>Endopterygota</taxon>
        <taxon>Diptera</taxon>
        <taxon>Nematocera</taxon>
        <taxon>Chironomoidea</taxon>
        <taxon>Chironomidae</taxon>
        <taxon>Chironominae</taxon>
        <taxon>Chironomus</taxon>
    </lineage>
</organism>
<gene>
    <name evidence="1" type="ORF">CHIRRI_LOCUS8636</name>
</gene>
<reference evidence="1" key="2">
    <citation type="submission" date="2022-10" db="EMBL/GenBank/DDBJ databases">
        <authorList>
            <consortium name="ENA_rothamsted_submissions"/>
            <consortium name="culmorum"/>
            <person name="King R."/>
        </authorList>
    </citation>
    <scope>NUCLEOTIDE SEQUENCE</scope>
</reference>
<dbReference type="Proteomes" id="UP001153620">
    <property type="component" value="Chromosome 2"/>
</dbReference>
<name>A0A9N9RY51_9DIPT</name>